<keyword evidence="2" id="KW-0677">Repeat</keyword>
<feature type="domain" description="EGF-like" evidence="3">
    <location>
        <begin position="88"/>
        <end position="134"/>
    </location>
</feature>
<feature type="domain" description="EGF-like" evidence="3">
    <location>
        <begin position="325"/>
        <end position="372"/>
    </location>
</feature>
<organism evidence="4 5">
    <name type="scientific">Edaphochlamys debaryana</name>
    <dbReference type="NCBI Taxonomy" id="47281"/>
    <lineage>
        <taxon>Eukaryota</taxon>
        <taxon>Viridiplantae</taxon>
        <taxon>Chlorophyta</taxon>
        <taxon>core chlorophytes</taxon>
        <taxon>Chlorophyceae</taxon>
        <taxon>CS clade</taxon>
        <taxon>Chlamydomonadales</taxon>
        <taxon>Chlamydomonadales incertae sedis</taxon>
        <taxon>Edaphochlamys</taxon>
    </lineage>
</organism>
<reference evidence="4" key="1">
    <citation type="journal article" date="2020" name="bioRxiv">
        <title>Comparative genomics of Chlamydomonas.</title>
        <authorList>
            <person name="Craig R.J."/>
            <person name="Hasan A.R."/>
            <person name="Ness R.W."/>
            <person name="Keightley P.D."/>
        </authorList>
    </citation>
    <scope>NUCLEOTIDE SEQUENCE</scope>
    <source>
        <strain evidence="4">CCAP 11/70</strain>
    </source>
</reference>
<dbReference type="PANTHER" id="PTHR24034:SF89">
    <property type="entry name" value="COMPLEMENT COMPONENT C1Q RECEPTOR"/>
    <property type="match status" value="1"/>
</dbReference>
<dbReference type="InterPro" id="IPR000742">
    <property type="entry name" value="EGF"/>
</dbReference>
<evidence type="ECO:0000313" key="5">
    <source>
        <dbReference type="Proteomes" id="UP000612055"/>
    </source>
</evidence>
<feature type="domain" description="EGF-like" evidence="3">
    <location>
        <begin position="179"/>
        <end position="218"/>
    </location>
</feature>
<dbReference type="SMART" id="SM00181">
    <property type="entry name" value="EGF"/>
    <property type="match status" value="6"/>
</dbReference>
<proteinExistence type="predicted"/>
<feature type="domain" description="EGF-like" evidence="3">
    <location>
        <begin position="221"/>
        <end position="257"/>
    </location>
</feature>
<dbReference type="InterPro" id="IPR050751">
    <property type="entry name" value="ECM_structural_protein"/>
</dbReference>
<dbReference type="SUPFAM" id="SSF57196">
    <property type="entry name" value="EGF/Laminin"/>
    <property type="match status" value="1"/>
</dbReference>
<comment type="caution">
    <text evidence="4">The sequence shown here is derived from an EMBL/GenBank/DDBJ whole genome shotgun (WGS) entry which is preliminary data.</text>
</comment>
<keyword evidence="5" id="KW-1185">Reference proteome</keyword>
<protein>
    <recommendedName>
        <fullName evidence="3">EGF-like domain-containing protein</fullName>
    </recommendedName>
</protein>
<evidence type="ECO:0000259" key="3">
    <source>
        <dbReference type="SMART" id="SM00181"/>
    </source>
</evidence>
<dbReference type="Proteomes" id="UP000612055">
    <property type="component" value="Unassembled WGS sequence"/>
</dbReference>
<dbReference type="Gene3D" id="2.10.25.10">
    <property type="entry name" value="Laminin"/>
    <property type="match status" value="1"/>
</dbReference>
<dbReference type="PANTHER" id="PTHR24034">
    <property type="entry name" value="EGF-LIKE DOMAIN-CONTAINING PROTEIN"/>
    <property type="match status" value="1"/>
</dbReference>
<dbReference type="EMBL" id="JAEHOE010000029">
    <property type="protein sequence ID" value="KAG2494667.1"/>
    <property type="molecule type" value="Genomic_DNA"/>
</dbReference>
<gene>
    <name evidence="4" type="ORF">HYH03_007183</name>
</gene>
<dbReference type="OrthoDB" id="4405280at2759"/>
<evidence type="ECO:0000256" key="1">
    <source>
        <dbReference type="ARBA" id="ARBA00022536"/>
    </source>
</evidence>
<dbReference type="Gene3D" id="2.90.20.10">
    <property type="entry name" value="Plasmodium vivax P25 domain"/>
    <property type="match status" value="1"/>
</dbReference>
<evidence type="ECO:0000313" key="4">
    <source>
        <dbReference type="EMBL" id="KAG2494667.1"/>
    </source>
</evidence>
<feature type="domain" description="EGF-like" evidence="3">
    <location>
        <begin position="286"/>
        <end position="323"/>
    </location>
</feature>
<keyword evidence="1" id="KW-0245">EGF-like domain</keyword>
<evidence type="ECO:0000256" key="2">
    <source>
        <dbReference type="ARBA" id="ARBA00022737"/>
    </source>
</evidence>
<name>A0A836C069_9CHLO</name>
<accession>A0A836C069</accession>
<sequence length="403" mass="42749">MPDGSLDYKCTCRVGYYNPDPRNCADIDECAVVATYTPVVDADLAMIDSAAASSMSIMGPTVASLCGPTALSANPCDACNADGIARPPCINTAGSFTLQNPCGASANCTNLPGNYTCSCPTGTVLVGGDWPTCWRDQCPLVRCKSNMVCSMVGGRPRCTCPTGSWWDPYKETCVRTLHPCVNYKCGTNQVCMLGPNGPYCACRAGPFVPDKNTTFGCVLDTCPTKICPRGFLCQMVNNKPTCYCPPPLVTTADLQCRIGNLCGTKNPPCKCDQTCEMRSGYPVSDPCGMIACLQGPCVSWFGRPMCGCPTQYGFTQVKGVPCVGPCEMRVGATCSRGQTCSINPVDYSASCACDPGYILVQGSSRLEPATCYYNSCADPNACALGQSCMIQYGGTKLCYWIIT</sequence>
<feature type="domain" description="EGF-like" evidence="3">
    <location>
        <begin position="137"/>
        <end position="174"/>
    </location>
</feature>
<dbReference type="AlphaFoldDB" id="A0A836C069"/>